<dbReference type="InterPro" id="IPR007627">
    <property type="entry name" value="RNA_pol_sigma70_r2"/>
</dbReference>
<organism evidence="7 8">
    <name type="scientific">Paenibacillus aurantiacus</name>
    <dbReference type="NCBI Taxonomy" id="1936118"/>
    <lineage>
        <taxon>Bacteria</taxon>
        <taxon>Bacillati</taxon>
        <taxon>Bacillota</taxon>
        <taxon>Bacilli</taxon>
        <taxon>Bacillales</taxon>
        <taxon>Paenibacillaceae</taxon>
        <taxon>Paenibacillus</taxon>
    </lineage>
</organism>
<dbReference type="Proteomes" id="UP001589747">
    <property type="component" value="Unassembled WGS sequence"/>
</dbReference>
<comment type="caution">
    <text evidence="7">The sequence shown here is derived from an EMBL/GenBank/DDBJ whole genome shotgun (WGS) entry which is preliminary data.</text>
</comment>
<evidence type="ECO:0000313" key="8">
    <source>
        <dbReference type="Proteomes" id="UP001589747"/>
    </source>
</evidence>
<dbReference type="SUPFAM" id="SSF88946">
    <property type="entry name" value="Sigma2 domain of RNA polymerase sigma factors"/>
    <property type="match status" value="1"/>
</dbReference>
<dbReference type="EMBL" id="JBHMDO010000034">
    <property type="protein sequence ID" value="MFB9328765.1"/>
    <property type="molecule type" value="Genomic_DNA"/>
</dbReference>
<dbReference type="Gene3D" id="1.10.10.10">
    <property type="entry name" value="Winged helix-like DNA-binding domain superfamily/Winged helix DNA-binding domain"/>
    <property type="match status" value="1"/>
</dbReference>
<keyword evidence="2" id="KW-0805">Transcription regulation</keyword>
<evidence type="ECO:0000313" key="7">
    <source>
        <dbReference type="EMBL" id="MFB9328765.1"/>
    </source>
</evidence>
<evidence type="ECO:0000259" key="5">
    <source>
        <dbReference type="Pfam" id="PF04542"/>
    </source>
</evidence>
<evidence type="ECO:0000256" key="2">
    <source>
        <dbReference type="ARBA" id="ARBA00023015"/>
    </source>
</evidence>
<dbReference type="SUPFAM" id="SSF88659">
    <property type="entry name" value="Sigma3 and sigma4 domains of RNA polymerase sigma factors"/>
    <property type="match status" value="1"/>
</dbReference>
<dbReference type="RefSeq" id="WP_377498379.1">
    <property type="nucleotide sequence ID" value="NZ_JBHMDO010000034.1"/>
</dbReference>
<gene>
    <name evidence="7" type="ORF">ACFFSY_22750</name>
</gene>
<dbReference type="InterPro" id="IPR039425">
    <property type="entry name" value="RNA_pol_sigma-70-like"/>
</dbReference>
<dbReference type="InterPro" id="IPR013325">
    <property type="entry name" value="RNA_pol_sigma_r2"/>
</dbReference>
<dbReference type="Gene3D" id="1.10.1740.10">
    <property type="match status" value="1"/>
</dbReference>
<comment type="similarity">
    <text evidence="1">Belongs to the sigma-70 factor family. ECF subfamily.</text>
</comment>
<dbReference type="InterPro" id="IPR013249">
    <property type="entry name" value="RNA_pol_sigma70_r4_t2"/>
</dbReference>
<dbReference type="InterPro" id="IPR036388">
    <property type="entry name" value="WH-like_DNA-bd_sf"/>
</dbReference>
<keyword evidence="3" id="KW-0731">Sigma factor</keyword>
<dbReference type="NCBIfam" id="TIGR02937">
    <property type="entry name" value="sigma70-ECF"/>
    <property type="match status" value="1"/>
</dbReference>
<evidence type="ECO:0000256" key="4">
    <source>
        <dbReference type="ARBA" id="ARBA00023163"/>
    </source>
</evidence>
<dbReference type="Pfam" id="PF04542">
    <property type="entry name" value="Sigma70_r2"/>
    <property type="match status" value="1"/>
</dbReference>
<dbReference type="Pfam" id="PF08281">
    <property type="entry name" value="Sigma70_r4_2"/>
    <property type="match status" value="1"/>
</dbReference>
<dbReference type="CDD" id="cd06171">
    <property type="entry name" value="Sigma70_r4"/>
    <property type="match status" value="1"/>
</dbReference>
<reference evidence="7 8" key="1">
    <citation type="submission" date="2024-09" db="EMBL/GenBank/DDBJ databases">
        <authorList>
            <person name="Sun Q."/>
            <person name="Mori K."/>
        </authorList>
    </citation>
    <scope>NUCLEOTIDE SEQUENCE [LARGE SCALE GENOMIC DNA]</scope>
    <source>
        <strain evidence="7 8">TISTR 2452</strain>
    </source>
</reference>
<feature type="domain" description="RNA polymerase sigma factor 70 region 4 type 2" evidence="6">
    <location>
        <begin position="112"/>
        <end position="163"/>
    </location>
</feature>
<name>A0ABV5KU53_9BACL</name>
<evidence type="ECO:0000256" key="1">
    <source>
        <dbReference type="ARBA" id="ARBA00010641"/>
    </source>
</evidence>
<evidence type="ECO:0000256" key="3">
    <source>
        <dbReference type="ARBA" id="ARBA00023082"/>
    </source>
</evidence>
<keyword evidence="4" id="KW-0804">Transcription</keyword>
<dbReference type="PANTHER" id="PTHR43133:SF51">
    <property type="entry name" value="RNA POLYMERASE SIGMA FACTOR"/>
    <property type="match status" value="1"/>
</dbReference>
<proteinExistence type="inferred from homology"/>
<dbReference type="InterPro" id="IPR014284">
    <property type="entry name" value="RNA_pol_sigma-70_dom"/>
</dbReference>
<sequence length="176" mass="20090">MNTELETDAALASQGSREAFVRLMRAMEVPMYQMARAIVKKDEDCADAIQEAMLKAFQAMPALKEPSYFRTWLFRILINECNAILRKRNRVVPMHDLPQAESLSQPDGSQLDLREAVDRLEPIARTIVVLHYYNDLPLGQIGDILEMSEGAVKTRLHRARQTLAQWLSDTMEREGS</sequence>
<dbReference type="PANTHER" id="PTHR43133">
    <property type="entry name" value="RNA POLYMERASE ECF-TYPE SIGMA FACTO"/>
    <property type="match status" value="1"/>
</dbReference>
<accession>A0ABV5KU53</accession>
<evidence type="ECO:0000259" key="6">
    <source>
        <dbReference type="Pfam" id="PF08281"/>
    </source>
</evidence>
<keyword evidence="8" id="KW-1185">Reference proteome</keyword>
<protein>
    <submittedName>
        <fullName evidence="7">Sigma-70 family RNA polymerase sigma factor</fullName>
    </submittedName>
</protein>
<dbReference type="InterPro" id="IPR013324">
    <property type="entry name" value="RNA_pol_sigma_r3/r4-like"/>
</dbReference>
<feature type="domain" description="RNA polymerase sigma-70 region 2" evidence="5">
    <location>
        <begin position="31"/>
        <end position="90"/>
    </location>
</feature>